<dbReference type="STRING" id="13370.A0A448YG98"/>
<feature type="region of interest" description="Disordered" evidence="1">
    <location>
        <begin position="1"/>
        <end position="24"/>
    </location>
</feature>
<organism evidence="3 4">
    <name type="scientific">Brettanomyces naardenensis</name>
    <name type="common">Yeast</name>
    <dbReference type="NCBI Taxonomy" id="13370"/>
    <lineage>
        <taxon>Eukaryota</taxon>
        <taxon>Fungi</taxon>
        <taxon>Dikarya</taxon>
        <taxon>Ascomycota</taxon>
        <taxon>Saccharomycotina</taxon>
        <taxon>Pichiomycetes</taxon>
        <taxon>Pichiales</taxon>
        <taxon>Pichiaceae</taxon>
        <taxon>Brettanomyces</taxon>
    </lineage>
</organism>
<evidence type="ECO:0000256" key="1">
    <source>
        <dbReference type="SAM" id="MobiDB-lite"/>
    </source>
</evidence>
<dbReference type="SMART" id="SM00128">
    <property type="entry name" value="IPPc"/>
    <property type="match status" value="1"/>
</dbReference>
<sequence>MTDSLTSNDAQSESTTTTEPTTIATEDKLAQKFRSVTLQDSKDGFSIENLRSTRLLQLFNPSNKLRYHDLLETDFLSEFQKTDIFPSKFTVKLISWNLCQVAPTTELAKMVKMSSPNGDYAELYILTFQETVSLRSFSHNGSVIDQWCGTVLRTLPAGYKVVHKSGLLGLTTIVLASNPLSAQISDVRVETVGLGYLSWYNKGCISVRFSLGKVGDSKLSGLPIQILNMHLVHGEEDSSANARAKNLQKIGNTFSLVNESAHLTPDSGIEAKDTIERTLDLSDIELQKISNESVSISGISEPPVGDGIVLLSGDLNFRISELGRDSILSYTNSKSFAELTRYDELSNMIGQKSVFQGFQEGVINFPPTFKLKGRSGEYDIKRKPAYTDRILYCGPQLTIKQLEYGSYPVYGSDHLPVCAEFEISTAFFHPQSLLDHRLQFKDYYQHVISSMRLLEIEPETIEIDCCSGFEQRVEFMFKNLCDESLTYKIAERNKGFFRQATFRIDKERSTIDRKSEKPVVFTATPAKIGKITASYSVTLSGFDALKTISITLNVKSVVGVDIDKLEEQQYQNIVDSFTFILSSKSTLGLTSHLLDIESFDSLSKLEQNILKQVTLDRVNFGKLAGANEIGNKASVAVLDAMYMWMKFLPDINIGTPRGRVLFSKLIDLIKFLGMDNEKAYEYFGFLFNDEYEILDYLESSVH</sequence>
<gene>
    <name evidence="3" type="ORF">BRENAR_LOCUS699</name>
</gene>
<dbReference type="Pfam" id="PF22669">
    <property type="entry name" value="Exo_endo_phos2"/>
    <property type="match status" value="1"/>
</dbReference>
<dbReference type="Proteomes" id="UP000290900">
    <property type="component" value="Unassembled WGS sequence"/>
</dbReference>
<dbReference type="InterPro" id="IPR046985">
    <property type="entry name" value="IP5"/>
</dbReference>
<evidence type="ECO:0000313" key="3">
    <source>
        <dbReference type="EMBL" id="VEU19964.1"/>
    </source>
</evidence>
<feature type="compositionally biased region" description="Polar residues" evidence="1">
    <location>
        <begin position="1"/>
        <end position="12"/>
    </location>
</feature>
<feature type="domain" description="Inositol polyphosphate-related phosphatase" evidence="2">
    <location>
        <begin position="87"/>
        <end position="429"/>
    </location>
</feature>
<accession>A0A448YG98</accession>
<dbReference type="EMBL" id="CAACVR010000001">
    <property type="protein sequence ID" value="VEU19964.1"/>
    <property type="molecule type" value="Genomic_DNA"/>
</dbReference>
<keyword evidence="4" id="KW-1185">Reference proteome</keyword>
<dbReference type="PANTHER" id="PTHR11200:SF275">
    <property type="entry name" value="LD06095P"/>
    <property type="match status" value="1"/>
</dbReference>
<name>A0A448YG98_BRENA</name>
<feature type="compositionally biased region" description="Low complexity" evidence="1">
    <location>
        <begin position="13"/>
        <end position="24"/>
    </location>
</feature>
<dbReference type="InterPro" id="IPR036691">
    <property type="entry name" value="Endo/exonu/phosph_ase_sf"/>
</dbReference>
<protein>
    <submittedName>
        <fullName evidence="3">DEKNAAC100204</fullName>
    </submittedName>
</protein>
<evidence type="ECO:0000259" key="2">
    <source>
        <dbReference type="SMART" id="SM00128"/>
    </source>
</evidence>
<dbReference type="InParanoid" id="A0A448YG98"/>
<dbReference type="GO" id="GO:0046856">
    <property type="term" value="P:phosphatidylinositol dephosphorylation"/>
    <property type="evidence" value="ECO:0007669"/>
    <property type="project" value="InterPro"/>
</dbReference>
<dbReference type="OrthoDB" id="62798at2759"/>
<evidence type="ECO:0000313" key="4">
    <source>
        <dbReference type="Proteomes" id="UP000290900"/>
    </source>
</evidence>
<dbReference type="PANTHER" id="PTHR11200">
    <property type="entry name" value="INOSITOL 5-PHOSPHATASE"/>
    <property type="match status" value="1"/>
</dbReference>
<dbReference type="Gene3D" id="3.60.10.10">
    <property type="entry name" value="Endonuclease/exonuclease/phosphatase"/>
    <property type="match status" value="1"/>
</dbReference>
<dbReference type="InterPro" id="IPR000300">
    <property type="entry name" value="IPPc"/>
</dbReference>
<dbReference type="SUPFAM" id="SSF56219">
    <property type="entry name" value="DNase I-like"/>
    <property type="match status" value="1"/>
</dbReference>
<reference evidence="3 4" key="1">
    <citation type="submission" date="2018-12" db="EMBL/GenBank/DDBJ databases">
        <authorList>
            <person name="Tiukova I."/>
            <person name="Dainat J."/>
        </authorList>
    </citation>
    <scope>NUCLEOTIDE SEQUENCE [LARGE SCALE GENOMIC DNA]</scope>
</reference>
<dbReference type="GO" id="GO:0004439">
    <property type="term" value="F:phosphatidylinositol-4,5-bisphosphate 5-phosphatase activity"/>
    <property type="evidence" value="ECO:0007669"/>
    <property type="project" value="TreeGrafter"/>
</dbReference>
<proteinExistence type="predicted"/>
<dbReference type="AlphaFoldDB" id="A0A448YG98"/>